<keyword evidence="4 7" id="KW-0812">Transmembrane</keyword>
<dbReference type="PANTHER" id="PTHR43163:SF6">
    <property type="entry name" value="DIPEPTIDE TRANSPORT SYSTEM PERMEASE PROTEIN DPPB-RELATED"/>
    <property type="match status" value="1"/>
</dbReference>
<name>A0A3G6J4N7_9CORY</name>
<dbReference type="GO" id="GO:0005886">
    <property type="term" value="C:plasma membrane"/>
    <property type="evidence" value="ECO:0007669"/>
    <property type="project" value="UniProtKB-SubCell"/>
</dbReference>
<feature type="transmembrane region" description="Helical" evidence="7">
    <location>
        <begin position="12"/>
        <end position="31"/>
    </location>
</feature>
<dbReference type="PROSITE" id="PS50928">
    <property type="entry name" value="ABC_TM1"/>
    <property type="match status" value="1"/>
</dbReference>
<feature type="transmembrane region" description="Helical" evidence="7">
    <location>
        <begin position="178"/>
        <end position="201"/>
    </location>
</feature>
<dbReference type="Pfam" id="PF00528">
    <property type="entry name" value="BPD_transp_1"/>
    <property type="match status" value="1"/>
</dbReference>
<evidence type="ECO:0000259" key="8">
    <source>
        <dbReference type="PROSITE" id="PS50928"/>
    </source>
</evidence>
<feature type="transmembrane region" description="Helical" evidence="7">
    <location>
        <begin position="132"/>
        <end position="158"/>
    </location>
</feature>
<accession>A0A3G6J4N7</accession>
<comment type="similarity">
    <text evidence="7">Belongs to the binding-protein-dependent transport system permease family.</text>
</comment>
<keyword evidence="3" id="KW-1003">Cell membrane</keyword>
<dbReference type="KEGG" id="cgk:CGERO_08055"/>
<dbReference type="InterPro" id="IPR035906">
    <property type="entry name" value="MetI-like_sf"/>
</dbReference>
<evidence type="ECO:0000313" key="10">
    <source>
        <dbReference type="Proteomes" id="UP000271587"/>
    </source>
</evidence>
<dbReference type="InterPro" id="IPR045621">
    <property type="entry name" value="BPD_transp_1_N"/>
</dbReference>
<dbReference type="OrthoDB" id="147639at2"/>
<sequence>MSALSLPRQLTRYATTLVMASVAIFVALRVIPGNPAEIALGVTATPENVEKLEQQMGLDQPLWRQYLEWVAGMLRGDFGTSIVSGTNISTMLLDRLQVSLILVTIAMVLALIMAVPLGTFAARRSERIEGMVVSVLSQIGIAIPSFLSAILLISVFALRLGWVPPNGWTVPNDNFGDFLTHIILPCVSLALVQGAILTRYIRTAVLDILHHDFMRTARAIGLSPAQALRRHGLRNAALPIITIAGMQLTSLLIGAVVIEKVFAIPGLGSMLLSAVNNRDLPTVQTTVMMLVVLTIIVNAIVDIAYRLIDPRTEANRSRHA</sequence>
<evidence type="ECO:0000313" key="9">
    <source>
        <dbReference type="EMBL" id="AZA11908.1"/>
    </source>
</evidence>
<feature type="domain" description="ABC transmembrane type-1" evidence="8">
    <location>
        <begin position="96"/>
        <end position="301"/>
    </location>
</feature>
<dbReference type="PANTHER" id="PTHR43163">
    <property type="entry name" value="DIPEPTIDE TRANSPORT SYSTEM PERMEASE PROTEIN DPPB-RELATED"/>
    <property type="match status" value="1"/>
</dbReference>
<dbReference type="AlphaFoldDB" id="A0A3G6J4N7"/>
<keyword evidence="10" id="KW-1185">Reference proteome</keyword>
<dbReference type="GO" id="GO:0071916">
    <property type="term" value="F:dipeptide transmembrane transporter activity"/>
    <property type="evidence" value="ECO:0007669"/>
    <property type="project" value="TreeGrafter"/>
</dbReference>
<dbReference type="Gene3D" id="1.10.3720.10">
    <property type="entry name" value="MetI-like"/>
    <property type="match status" value="1"/>
</dbReference>
<evidence type="ECO:0000256" key="1">
    <source>
        <dbReference type="ARBA" id="ARBA00004651"/>
    </source>
</evidence>
<protein>
    <submittedName>
        <fullName evidence="9">Glutathione transport system permease protein GsiC</fullName>
    </submittedName>
</protein>
<dbReference type="SUPFAM" id="SSF161098">
    <property type="entry name" value="MetI-like"/>
    <property type="match status" value="1"/>
</dbReference>
<evidence type="ECO:0000256" key="7">
    <source>
        <dbReference type="RuleBase" id="RU363032"/>
    </source>
</evidence>
<dbReference type="Proteomes" id="UP000271587">
    <property type="component" value="Chromosome"/>
</dbReference>
<keyword evidence="6 7" id="KW-0472">Membrane</keyword>
<dbReference type="InterPro" id="IPR000515">
    <property type="entry name" value="MetI-like"/>
</dbReference>
<evidence type="ECO:0000256" key="4">
    <source>
        <dbReference type="ARBA" id="ARBA00022692"/>
    </source>
</evidence>
<dbReference type="RefSeq" id="WP_123934857.1">
    <property type="nucleotide sequence ID" value="NZ_CP033897.1"/>
</dbReference>
<keyword evidence="5 7" id="KW-1133">Transmembrane helix</keyword>
<dbReference type="Pfam" id="PF19300">
    <property type="entry name" value="BPD_transp_1_N"/>
    <property type="match status" value="1"/>
</dbReference>
<dbReference type="CDD" id="cd06261">
    <property type="entry name" value="TM_PBP2"/>
    <property type="match status" value="1"/>
</dbReference>
<proteinExistence type="inferred from homology"/>
<evidence type="ECO:0000256" key="6">
    <source>
        <dbReference type="ARBA" id="ARBA00023136"/>
    </source>
</evidence>
<evidence type="ECO:0000256" key="5">
    <source>
        <dbReference type="ARBA" id="ARBA00022989"/>
    </source>
</evidence>
<organism evidence="9 10">
    <name type="scientific">Corynebacterium gerontici</name>
    <dbReference type="NCBI Taxonomy" id="2079234"/>
    <lineage>
        <taxon>Bacteria</taxon>
        <taxon>Bacillati</taxon>
        <taxon>Actinomycetota</taxon>
        <taxon>Actinomycetes</taxon>
        <taxon>Mycobacteriales</taxon>
        <taxon>Corynebacteriaceae</taxon>
        <taxon>Corynebacterium</taxon>
    </lineage>
</organism>
<reference evidence="9 10" key="1">
    <citation type="submission" date="2018-11" db="EMBL/GenBank/DDBJ databases">
        <authorList>
            <person name="Kleinhagauer T."/>
            <person name="Glaeser S.P."/>
            <person name="Spergser J."/>
            <person name="Ruckert C."/>
            <person name="Kaempfer P."/>
            <person name="Busse H.-J."/>
        </authorList>
    </citation>
    <scope>NUCLEOTIDE SEQUENCE [LARGE SCALE GENOMIC DNA]</scope>
    <source>
        <strain evidence="9 10">W8</strain>
    </source>
</reference>
<comment type="subcellular location">
    <subcellularLocation>
        <location evidence="1 7">Cell membrane</location>
        <topology evidence="1 7">Multi-pass membrane protein</topology>
    </subcellularLocation>
</comment>
<evidence type="ECO:0000256" key="2">
    <source>
        <dbReference type="ARBA" id="ARBA00022448"/>
    </source>
</evidence>
<gene>
    <name evidence="9" type="primary">gsiC1</name>
    <name evidence="9" type="ORF">CGERO_08055</name>
</gene>
<keyword evidence="2 7" id="KW-0813">Transport</keyword>
<feature type="transmembrane region" description="Helical" evidence="7">
    <location>
        <begin position="287"/>
        <end position="308"/>
    </location>
</feature>
<feature type="transmembrane region" description="Helical" evidence="7">
    <location>
        <begin position="98"/>
        <end position="120"/>
    </location>
</feature>
<evidence type="ECO:0000256" key="3">
    <source>
        <dbReference type="ARBA" id="ARBA00022475"/>
    </source>
</evidence>
<feature type="transmembrane region" description="Helical" evidence="7">
    <location>
        <begin position="236"/>
        <end position="258"/>
    </location>
</feature>
<dbReference type="EMBL" id="CP033897">
    <property type="protein sequence ID" value="AZA11908.1"/>
    <property type="molecule type" value="Genomic_DNA"/>
</dbReference>